<dbReference type="GO" id="GO:0005829">
    <property type="term" value="C:cytosol"/>
    <property type="evidence" value="ECO:0007669"/>
    <property type="project" value="TreeGrafter"/>
</dbReference>
<dbReference type="GO" id="GO:0006890">
    <property type="term" value="P:retrograde vesicle-mediated transport, Golgi to endoplasmic reticulum"/>
    <property type="evidence" value="ECO:0007669"/>
    <property type="project" value="TreeGrafter"/>
</dbReference>
<dbReference type="InterPro" id="IPR038261">
    <property type="entry name" value="GPP34-like_sf"/>
</dbReference>
<dbReference type="Gene3D" id="1.10.3630.10">
    <property type="entry name" value="yeast vps74-n-term truncation variant domain like"/>
    <property type="match status" value="2"/>
</dbReference>
<evidence type="ECO:0000256" key="5">
    <source>
        <dbReference type="ARBA" id="ARBA00023136"/>
    </source>
</evidence>
<dbReference type="GO" id="GO:0031985">
    <property type="term" value="C:Golgi cisterna"/>
    <property type="evidence" value="ECO:0007669"/>
    <property type="project" value="TreeGrafter"/>
</dbReference>
<sequence>MEQILLLGLKDREGYTSFWNDCISSGLRGCVMVELALKNRIELEKSGMRKKGLLSRKVLLKNDQPTGDVILDEALKHIKETQPPESVTSWIEYLSGETWNPLKLRYQQVQEAVLARWTNDVHRMDKRVLSLLILAHASDVLENAFAQLSDQDYELAMKRVRSLLELDYNVEGEKKGNSCTDVMWAVFEAFSK</sequence>
<dbReference type="AlphaFoldDB" id="F1LEF8"/>
<dbReference type="EMBL" id="JI180705">
    <property type="protein sequence ID" value="ADY48512.1"/>
    <property type="molecule type" value="mRNA"/>
</dbReference>
<dbReference type="PANTHER" id="PTHR12704:SF2">
    <property type="entry name" value="GOLGI PHOSPHOPROTEIN 3 HOMOLOG SAURON"/>
    <property type="match status" value="1"/>
</dbReference>
<evidence type="ECO:0000256" key="1">
    <source>
        <dbReference type="ARBA" id="ARBA00004255"/>
    </source>
</evidence>
<proteinExistence type="evidence at transcript level"/>
<dbReference type="InterPro" id="IPR008628">
    <property type="entry name" value="GPP34-like"/>
</dbReference>
<evidence type="ECO:0000256" key="3">
    <source>
        <dbReference type="ARBA" id="ARBA00023034"/>
    </source>
</evidence>
<keyword evidence="4" id="KW-0446">Lipid-binding</keyword>
<evidence type="ECO:0000256" key="2">
    <source>
        <dbReference type="ARBA" id="ARBA00007284"/>
    </source>
</evidence>
<keyword evidence="5" id="KW-0472">Membrane</keyword>
<evidence type="ECO:0000313" key="6">
    <source>
        <dbReference type="EMBL" id="ADY48512.1"/>
    </source>
</evidence>
<protein>
    <submittedName>
        <fullName evidence="6">Golgi phosphoprotein 3</fullName>
    </submittedName>
</protein>
<dbReference type="GO" id="GO:0070273">
    <property type="term" value="F:phosphatidylinositol-4-phosphate binding"/>
    <property type="evidence" value="ECO:0007669"/>
    <property type="project" value="InterPro"/>
</dbReference>
<dbReference type="GO" id="GO:0007030">
    <property type="term" value="P:Golgi organization"/>
    <property type="evidence" value="ECO:0007669"/>
    <property type="project" value="TreeGrafter"/>
</dbReference>
<accession>F1LEF8</accession>
<name>F1LEF8_ASCSU</name>
<dbReference type="GO" id="GO:0043001">
    <property type="term" value="P:Golgi to plasma membrane protein transport"/>
    <property type="evidence" value="ECO:0007669"/>
    <property type="project" value="TreeGrafter"/>
</dbReference>
<keyword evidence="3" id="KW-0333">Golgi apparatus</keyword>
<evidence type="ECO:0000256" key="4">
    <source>
        <dbReference type="ARBA" id="ARBA00023121"/>
    </source>
</evidence>
<organism evidence="6">
    <name type="scientific">Ascaris suum</name>
    <name type="common">Pig roundworm</name>
    <name type="synonym">Ascaris lumbricoides</name>
    <dbReference type="NCBI Taxonomy" id="6253"/>
    <lineage>
        <taxon>Eukaryota</taxon>
        <taxon>Metazoa</taxon>
        <taxon>Ecdysozoa</taxon>
        <taxon>Nematoda</taxon>
        <taxon>Chromadorea</taxon>
        <taxon>Rhabditida</taxon>
        <taxon>Spirurina</taxon>
        <taxon>Ascaridomorpha</taxon>
        <taxon>Ascaridoidea</taxon>
        <taxon>Ascarididae</taxon>
        <taxon>Ascaris</taxon>
    </lineage>
</organism>
<reference evidence="6" key="1">
    <citation type="journal article" date="2011" name="Genome Res.">
        <title>Deep small RNA sequencing from the nematode Ascaris reveals conservation, functional diversification, and novel developmental profiles.</title>
        <authorList>
            <person name="Wang J."/>
            <person name="Czech B."/>
            <person name="Crunk A."/>
            <person name="Wallace A."/>
            <person name="Mitreva M."/>
            <person name="Hannon G.J."/>
            <person name="Davis R.E."/>
        </authorList>
    </citation>
    <scope>NUCLEOTIDE SEQUENCE</scope>
</reference>
<dbReference type="FunFam" id="1.10.3630.10:FF:000005">
    <property type="entry name" value="Uncharacterized protein"/>
    <property type="match status" value="1"/>
</dbReference>
<dbReference type="GO" id="GO:0005802">
    <property type="term" value="C:trans-Golgi network"/>
    <property type="evidence" value="ECO:0007669"/>
    <property type="project" value="TreeGrafter"/>
</dbReference>
<dbReference type="Pfam" id="PF05719">
    <property type="entry name" value="GPP34"/>
    <property type="match status" value="1"/>
</dbReference>
<comment type="similarity">
    <text evidence="2">Belongs to the GOLPH3/VPS74 family.</text>
</comment>
<dbReference type="GO" id="GO:0048194">
    <property type="term" value="P:Golgi vesicle budding"/>
    <property type="evidence" value="ECO:0007669"/>
    <property type="project" value="TreeGrafter"/>
</dbReference>
<dbReference type="PANTHER" id="PTHR12704">
    <property type="entry name" value="TRANS-GOLGI PROTEIN GMX33"/>
    <property type="match status" value="1"/>
</dbReference>
<dbReference type="GO" id="GO:0000139">
    <property type="term" value="C:Golgi membrane"/>
    <property type="evidence" value="ECO:0007669"/>
    <property type="project" value="UniProtKB-SubCell"/>
</dbReference>
<comment type="subcellular location">
    <subcellularLocation>
        <location evidence="1">Golgi apparatus membrane</location>
        <topology evidence="1">Peripheral membrane protein</topology>
        <orientation evidence="1">Cytoplasmic side</orientation>
    </subcellularLocation>
</comment>